<comment type="subcellular location">
    <subcellularLocation>
        <location evidence="1 4">Nucleus</location>
    </subcellularLocation>
</comment>
<dbReference type="PANTHER" id="PTHR12709:SF6">
    <property type="entry name" value="DNA-DIRECTED RNA POLYMERASE SUBUNIT 7-LIKE PROTEIN"/>
    <property type="match status" value="1"/>
</dbReference>
<dbReference type="InterPro" id="IPR012340">
    <property type="entry name" value="NA-bd_OB-fold"/>
</dbReference>
<evidence type="ECO:0000256" key="1">
    <source>
        <dbReference type="ARBA" id="ARBA00004123"/>
    </source>
</evidence>
<accession>A0AAV3PCK7</accession>
<evidence type="ECO:0000256" key="3">
    <source>
        <dbReference type="ARBA" id="ARBA00023163"/>
    </source>
</evidence>
<dbReference type="Gene3D" id="3.30.1490.120">
    <property type="entry name" value="RNA polymerase Rpb7-like, N-terminal domain"/>
    <property type="match status" value="1"/>
</dbReference>
<evidence type="ECO:0000313" key="5">
    <source>
        <dbReference type="EMBL" id="GAA0148828.1"/>
    </source>
</evidence>
<proteinExistence type="predicted"/>
<reference evidence="5 6" key="1">
    <citation type="submission" date="2024-01" db="EMBL/GenBank/DDBJ databases">
        <title>The complete chloroplast genome sequence of Lithospermum erythrorhizon: insights into the phylogenetic relationship among Boraginaceae species and the maternal lineages of purple gromwells.</title>
        <authorList>
            <person name="Okada T."/>
            <person name="Watanabe K."/>
        </authorList>
    </citation>
    <scope>NUCLEOTIDE SEQUENCE [LARGE SCALE GENOMIC DNA]</scope>
</reference>
<protein>
    <recommendedName>
        <fullName evidence="4">DNA-directed RNA polymerase subunit</fullName>
    </recommendedName>
</protein>
<dbReference type="InterPro" id="IPR036898">
    <property type="entry name" value="RNA_pol_Rpb7-like_N_sf"/>
</dbReference>
<evidence type="ECO:0000256" key="4">
    <source>
        <dbReference type="RuleBase" id="RU369086"/>
    </source>
</evidence>
<dbReference type="GO" id="GO:0003697">
    <property type="term" value="F:single-stranded DNA binding"/>
    <property type="evidence" value="ECO:0007669"/>
    <property type="project" value="TreeGrafter"/>
</dbReference>
<dbReference type="GO" id="GO:0000428">
    <property type="term" value="C:DNA-directed RNA polymerase complex"/>
    <property type="evidence" value="ECO:0007669"/>
    <property type="project" value="UniProtKB-KW"/>
</dbReference>
<dbReference type="GO" id="GO:0006352">
    <property type="term" value="P:DNA-templated transcription initiation"/>
    <property type="evidence" value="ECO:0007669"/>
    <property type="project" value="UniProtKB-UniRule"/>
</dbReference>
<dbReference type="PANTHER" id="PTHR12709">
    <property type="entry name" value="DNA-DIRECTED RNA POLYMERASE II, III"/>
    <property type="match status" value="1"/>
</dbReference>
<dbReference type="AlphaFoldDB" id="A0AAV3PCK7"/>
<dbReference type="Proteomes" id="UP001454036">
    <property type="component" value="Unassembled WGS sequence"/>
</dbReference>
<keyword evidence="6" id="KW-1185">Reference proteome</keyword>
<sequence length="186" mass="20260">MLAETDCCCHVVVPGKYLEKNGRVPGNVIVKALLQYLLNIKAMKDYGYFLAVTDLKSIGSGHIEDSCGCAHFPVNFSCRIFTPIAGEIMVGIVHKVLRFGVFLKSGPMNYVYLSAQTMPNYHFEPGGENKSFLNNERSRIQIGVAIRFVILAARWAETEGEYGVLASLVGDSLGPIALAGNDGLDI</sequence>
<organism evidence="5 6">
    <name type="scientific">Lithospermum erythrorhizon</name>
    <name type="common">Purple gromwell</name>
    <name type="synonym">Lithospermum officinale var. erythrorhizon</name>
    <dbReference type="NCBI Taxonomy" id="34254"/>
    <lineage>
        <taxon>Eukaryota</taxon>
        <taxon>Viridiplantae</taxon>
        <taxon>Streptophyta</taxon>
        <taxon>Embryophyta</taxon>
        <taxon>Tracheophyta</taxon>
        <taxon>Spermatophyta</taxon>
        <taxon>Magnoliopsida</taxon>
        <taxon>eudicotyledons</taxon>
        <taxon>Gunneridae</taxon>
        <taxon>Pentapetalae</taxon>
        <taxon>asterids</taxon>
        <taxon>lamiids</taxon>
        <taxon>Boraginales</taxon>
        <taxon>Boraginaceae</taxon>
        <taxon>Boraginoideae</taxon>
        <taxon>Lithospermeae</taxon>
        <taxon>Lithospermum</taxon>
    </lineage>
</organism>
<keyword evidence="4" id="KW-0539">Nucleus</keyword>
<comment type="function">
    <text evidence="4">DNA-dependent RNA polymerase which catalyzes the transcription of DNA into RNA using the four ribonucleoside triphosphates as substrates.</text>
</comment>
<name>A0AAV3PCK7_LITER</name>
<evidence type="ECO:0000313" key="6">
    <source>
        <dbReference type="Proteomes" id="UP001454036"/>
    </source>
</evidence>
<dbReference type="GO" id="GO:0003727">
    <property type="term" value="F:single-stranded RNA binding"/>
    <property type="evidence" value="ECO:0007669"/>
    <property type="project" value="TreeGrafter"/>
</dbReference>
<dbReference type="SUPFAM" id="SSF88798">
    <property type="entry name" value="N-terminal, heterodimerisation domain of RBP7 (RpoE)"/>
    <property type="match status" value="1"/>
</dbReference>
<dbReference type="EMBL" id="BAABME010001305">
    <property type="protein sequence ID" value="GAA0148828.1"/>
    <property type="molecule type" value="Genomic_DNA"/>
</dbReference>
<dbReference type="SUPFAM" id="SSF50249">
    <property type="entry name" value="Nucleic acid-binding proteins"/>
    <property type="match status" value="1"/>
</dbReference>
<keyword evidence="2 4" id="KW-0240">DNA-directed RNA polymerase</keyword>
<evidence type="ECO:0000256" key="2">
    <source>
        <dbReference type="ARBA" id="ARBA00022478"/>
    </source>
</evidence>
<keyword evidence="3 4" id="KW-0804">Transcription</keyword>
<dbReference type="GO" id="GO:0005634">
    <property type="term" value="C:nucleus"/>
    <property type="evidence" value="ECO:0007669"/>
    <property type="project" value="UniProtKB-SubCell"/>
</dbReference>
<dbReference type="InterPro" id="IPR045113">
    <property type="entry name" value="Rpb7-like"/>
</dbReference>
<comment type="caution">
    <text evidence="5">The sequence shown here is derived from an EMBL/GenBank/DDBJ whole genome shotgun (WGS) entry which is preliminary data.</text>
</comment>
<gene>
    <name evidence="5" type="ORF">LIER_08164</name>
</gene>
<dbReference type="Gene3D" id="2.40.50.140">
    <property type="entry name" value="Nucleic acid-binding proteins"/>
    <property type="match status" value="1"/>
</dbReference>